<name>A0ABR3FKB7_9AGAR</name>
<reference evidence="2 3" key="1">
    <citation type="submission" date="2024-02" db="EMBL/GenBank/DDBJ databases">
        <title>A draft genome for the cacao thread blight pathogen Marasmius crinis-equi.</title>
        <authorList>
            <person name="Cohen S.P."/>
            <person name="Baruah I.K."/>
            <person name="Amoako-Attah I."/>
            <person name="Bukari Y."/>
            <person name="Meinhardt L.W."/>
            <person name="Bailey B.A."/>
        </authorList>
    </citation>
    <scope>NUCLEOTIDE SEQUENCE [LARGE SCALE GENOMIC DNA]</scope>
    <source>
        <strain evidence="2 3">GH-76</strain>
    </source>
</reference>
<keyword evidence="3" id="KW-1185">Reference proteome</keyword>
<dbReference type="InterPro" id="IPR015943">
    <property type="entry name" value="WD40/YVTN_repeat-like_dom_sf"/>
</dbReference>
<dbReference type="SUPFAM" id="SSF75011">
    <property type="entry name" value="3-carboxy-cis,cis-mucoante lactonizing enzyme"/>
    <property type="match status" value="1"/>
</dbReference>
<dbReference type="InterPro" id="IPR050282">
    <property type="entry name" value="Cycloisomerase_2"/>
</dbReference>
<gene>
    <name evidence="2" type="ORF">V5O48_006132</name>
</gene>
<dbReference type="PANTHER" id="PTHR30344">
    <property type="entry name" value="6-PHOSPHOGLUCONOLACTONASE-RELATED"/>
    <property type="match status" value="1"/>
</dbReference>
<sequence length="381" mass="41456">MSILTIIAGSNTSEVFTLQFDTEAKTLVKSSSVTVGNKPSWVTAHPRNKSVVFTALKIKGGRLIALEFDDNGNGKVLANISTKGDAPSSLIAGTKDVIVGNVSNTFSYNPISADVDKYDDATIFTVPILEQAPFIDVDSASSQVLQLDGNGPHPTRQTSSHPHQVLLNGLEGDIFVPDLGADKTWRLFRKDSRSNYELSDSVFSSPPGSGPRHAAFYGNYIYVLHELRNILSSFDLRAHSAAISYSLPSTVLFSEAVKTPDAVTAGEILIPQPNSSFPVPYIYVSNRYDDRSDGGDTIGIFRIADVETGKFEYVTEVETDFKQLRAMEFIGADGRWLIAGGVFKGGVKVFERTNEGKDLKLVAETEDGELPCSFVELVSRR</sequence>
<evidence type="ECO:0000256" key="1">
    <source>
        <dbReference type="ARBA" id="ARBA00005564"/>
    </source>
</evidence>
<dbReference type="EMBL" id="JBAHYK010000269">
    <property type="protein sequence ID" value="KAL0575842.1"/>
    <property type="molecule type" value="Genomic_DNA"/>
</dbReference>
<dbReference type="Proteomes" id="UP001465976">
    <property type="component" value="Unassembled WGS sequence"/>
</dbReference>
<comment type="similarity">
    <text evidence="1">Belongs to the cycloisomerase 2 family.</text>
</comment>
<evidence type="ECO:0000313" key="2">
    <source>
        <dbReference type="EMBL" id="KAL0575842.1"/>
    </source>
</evidence>
<evidence type="ECO:0000313" key="3">
    <source>
        <dbReference type="Proteomes" id="UP001465976"/>
    </source>
</evidence>
<evidence type="ECO:0008006" key="4">
    <source>
        <dbReference type="Google" id="ProtNLM"/>
    </source>
</evidence>
<dbReference type="Pfam" id="PF10282">
    <property type="entry name" value="Lactonase"/>
    <property type="match status" value="1"/>
</dbReference>
<protein>
    <recommendedName>
        <fullName evidence="4">6-phosphogluconolactonase</fullName>
    </recommendedName>
</protein>
<organism evidence="2 3">
    <name type="scientific">Marasmius crinis-equi</name>
    <dbReference type="NCBI Taxonomy" id="585013"/>
    <lineage>
        <taxon>Eukaryota</taxon>
        <taxon>Fungi</taxon>
        <taxon>Dikarya</taxon>
        <taxon>Basidiomycota</taxon>
        <taxon>Agaricomycotina</taxon>
        <taxon>Agaricomycetes</taxon>
        <taxon>Agaricomycetidae</taxon>
        <taxon>Agaricales</taxon>
        <taxon>Marasmiineae</taxon>
        <taxon>Marasmiaceae</taxon>
        <taxon>Marasmius</taxon>
    </lineage>
</organism>
<comment type="caution">
    <text evidence="2">The sequence shown here is derived from an EMBL/GenBank/DDBJ whole genome shotgun (WGS) entry which is preliminary data.</text>
</comment>
<accession>A0ABR3FKB7</accession>
<dbReference type="Gene3D" id="2.130.10.10">
    <property type="entry name" value="YVTN repeat-like/Quinoprotein amine dehydrogenase"/>
    <property type="match status" value="1"/>
</dbReference>
<dbReference type="PANTHER" id="PTHR30344:SF1">
    <property type="entry name" value="6-PHOSPHOGLUCONOLACTONASE"/>
    <property type="match status" value="1"/>
</dbReference>
<proteinExistence type="inferred from homology"/>
<dbReference type="InterPro" id="IPR019405">
    <property type="entry name" value="Lactonase_7-beta_prop"/>
</dbReference>